<evidence type="ECO:0000256" key="1">
    <source>
        <dbReference type="SAM" id="SignalP"/>
    </source>
</evidence>
<protein>
    <recommendedName>
        <fullName evidence="4">Secreted protein</fullName>
    </recommendedName>
</protein>
<reference evidence="2" key="2">
    <citation type="submission" date="2023-05" db="EMBL/GenBank/DDBJ databases">
        <authorList>
            <consortium name="Lawrence Berkeley National Laboratory"/>
            <person name="Steindorff A."/>
            <person name="Hensen N."/>
            <person name="Bonometti L."/>
            <person name="Westerberg I."/>
            <person name="Brannstrom I.O."/>
            <person name="Guillou S."/>
            <person name="Cros-Aarteil S."/>
            <person name="Calhoun S."/>
            <person name="Haridas S."/>
            <person name="Kuo A."/>
            <person name="Mondo S."/>
            <person name="Pangilinan J."/>
            <person name="Riley R."/>
            <person name="Labutti K."/>
            <person name="Andreopoulos B."/>
            <person name="Lipzen A."/>
            <person name="Chen C."/>
            <person name="Yanf M."/>
            <person name="Daum C."/>
            <person name="Ng V."/>
            <person name="Clum A."/>
            <person name="Ohm R."/>
            <person name="Martin F."/>
            <person name="Silar P."/>
            <person name="Natvig D."/>
            <person name="Lalanne C."/>
            <person name="Gautier V."/>
            <person name="Ament-Velasquez S.L."/>
            <person name="Kruys A."/>
            <person name="Hutchinson M.I."/>
            <person name="Powell A.J."/>
            <person name="Barry K."/>
            <person name="Miller A.N."/>
            <person name="Grigoriev I.V."/>
            <person name="Debuchy R."/>
            <person name="Gladieux P."/>
            <person name="Thoren M.H."/>
            <person name="Johannesson H."/>
        </authorList>
    </citation>
    <scope>NUCLEOTIDE SEQUENCE</scope>
    <source>
        <strain evidence="2">CBS 123565</strain>
    </source>
</reference>
<dbReference type="Proteomes" id="UP001304895">
    <property type="component" value="Unassembled WGS sequence"/>
</dbReference>
<evidence type="ECO:0000313" key="3">
    <source>
        <dbReference type="Proteomes" id="UP001304895"/>
    </source>
</evidence>
<keyword evidence="3" id="KW-1185">Reference proteome</keyword>
<evidence type="ECO:0000313" key="2">
    <source>
        <dbReference type="EMBL" id="KAK4133254.1"/>
    </source>
</evidence>
<sequence length="116" mass="12188">MFLALSFCGSLHHFAATTALMQMLRGNLEALPRPLKGVVCCAAVASSSHVSALIPVGILSWASSDIESIMVRVCVDLPEFRAGSAVTANPFTTNYTVLSAKPKSSPHCRQPSTAGI</sequence>
<organism evidence="2 3">
    <name type="scientific">Trichocladium antarcticum</name>
    <dbReference type="NCBI Taxonomy" id="1450529"/>
    <lineage>
        <taxon>Eukaryota</taxon>
        <taxon>Fungi</taxon>
        <taxon>Dikarya</taxon>
        <taxon>Ascomycota</taxon>
        <taxon>Pezizomycotina</taxon>
        <taxon>Sordariomycetes</taxon>
        <taxon>Sordariomycetidae</taxon>
        <taxon>Sordariales</taxon>
        <taxon>Chaetomiaceae</taxon>
        <taxon>Trichocladium</taxon>
    </lineage>
</organism>
<accession>A0AAN6ZDA5</accession>
<evidence type="ECO:0008006" key="4">
    <source>
        <dbReference type="Google" id="ProtNLM"/>
    </source>
</evidence>
<comment type="caution">
    <text evidence="2">The sequence shown here is derived from an EMBL/GenBank/DDBJ whole genome shotgun (WGS) entry which is preliminary data.</text>
</comment>
<reference evidence="2" key="1">
    <citation type="journal article" date="2023" name="Mol. Phylogenet. Evol.">
        <title>Genome-scale phylogeny and comparative genomics of the fungal order Sordariales.</title>
        <authorList>
            <person name="Hensen N."/>
            <person name="Bonometti L."/>
            <person name="Westerberg I."/>
            <person name="Brannstrom I.O."/>
            <person name="Guillou S."/>
            <person name="Cros-Aarteil S."/>
            <person name="Calhoun S."/>
            <person name="Haridas S."/>
            <person name="Kuo A."/>
            <person name="Mondo S."/>
            <person name="Pangilinan J."/>
            <person name="Riley R."/>
            <person name="LaButti K."/>
            <person name="Andreopoulos B."/>
            <person name="Lipzen A."/>
            <person name="Chen C."/>
            <person name="Yan M."/>
            <person name="Daum C."/>
            <person name="Ng V."/>
            <person name="Clum A."/>
            <person name="Steindorff A."/>
            <person name="Ohm R.A."/>
            <person name="Martin F."/>
            <person name="Silar P."/>
            <person name="Natvig D.O."/>
            <person name="Lalanne C."/>
            <person name="Gautier V."/>
            <person name="Ament-Velasquez S.L."/>
            <person name="Kruys A."/>
            <person name="Hutchinson M.I."/>
            <person name="Powell A.J."/>
            <person name="Barry K."/>
            <person name="Miller A.N."/>
            <person name="Grigoriev I.V."/>
            <person name="Debuchy R."/>
            <person name="Gladieux P."/>
            <person name="Hiltunen Thoren M."/>
            <person name="Johannesson H."/>
        </authorList>
    </citation>
    <scope>NUCLEOTIDE SEQUENCE</scope>
    <source>
        <strain evidence="2">CBS 123565</strain>
    </source>
</reference>
<gene>
    <name evidence="2" type="ORF">BT67DRAFT_60719</name>
</gene>
<proteinExistence type="predicted"/>
<dbReference type="EMBL" id="MU853413">
    <property type="protein sequence ID" value="KAK4133254.1"/>
    <property type="molecule type" value="Genomic_DNA"/>
</dbReference>
<feature type="signal peptide" evidence="1">
    <location>
        <begin position="1"/>
        <end position="19"/>
    </location>
</feature>
<name>A0AAN6ZDA5_9PEZI</name>
<feature type="chain" id="PRO_5043047273" description="Secreted protein" evidence="1">
    <location>
        <begin position="20"/>
        <end position="116"/>
    </location>
</feature>
<keyword evidence="1" id="KW-0732">Signal</keyword>
<dbReference type="AlphaFoldDB" id="A0AAN6ZDA5"/>